<keyword evidence="4" id="KW-0808">Transferase</keyword>
<evidence type="ECO:0000256" key="1">
    <source>
        <dbReference type="ARBA" id="ARBA00004651"/>
    </source>
</evidence>
<dbReference type="Pfam" id="PF06580">
    <property type="entry name" value="His_kinase"/>
    <property type="match status" value="1"/>
</dbReference>
<proteinExistence type="predicted"/>
<dbReference type="Pfam" id="PF00672">
    <property type="entry name" value="HAMP"/>
    <property type="match status" value="1"/>
</dbReference>
<dbReference type="EMBL" id="BORR01000016">
    <property type="protein sequence ID" value="GIO38934.1"/>
    <property type="molecule type" value="Genomic_DNA"/>
</dbReference>
<keyword evidence="7" id="KW-0812">Transmembrane</keyword>
<evidence type="ECO:0000256" key="7">
    <source>
        <dbReference type="SAM" id="Phobius"/>
    </source>
</evidence>
<feature type="transmembrane region" description="Helical" evidence="7">
    <location>
        <begin position="293"/>
        <end position="318"/>
    </location>
</feature>
<dbReference type="Gene3D" id="6.10.340.10">
    <property type="match status" value="1"/>
</dbReference>
<dbReference type="GO" id="GO:0005886">
    <property type="term" value="C:plasma membrane"/>
    <property type="evidence" value="ECO:0007669"/>
    <property type="project" value="UniProtKB-SubCell"/>
</dbReference>
<organism evidence="9 10">
    <name type="scientific">Paenibacillus antibioticophila</name>
    <dbReference type="NCBI Taxonomy" id="1274374"/>
    <lineage>
        <taxon>Bacteria</taxon>
        <taxon>Bacillati</taxon>
        <taxon>Bacillota</taxon>
        <taxon>Bacilli</taxon>
        <taxon>Bacillales</taxon>
        <taxon>Paenibacillaceae</taxon>
        <taxon>Paenibacillus</taxon>
    </lineage>
</organism>
<dbReference type="InterPro" id="IPR050640">
    <property type="entry name" value="Bact_2-comp_sensor_kinase"/>
</dbReference>
<dbReference type="Proteomes" id="UP000681162">
    <property type="component" value="Unassembled WGS sequence"/>
</dbReference>
<dbReference type="RefSeq" id="WP_212941670.1">
    <property type="nucleotide sequence ID" value="NZ_BORR01000016.1"/>
</dbReference>
<keyword evidence="6 7" id="KW-0472">Membrane</keyword>
<dbReference type="PROSITE" id="PS50885">
    <property type="entry name" value="HAMP"/>
    <property type="match status" value="1"/>
</dbReference>
<evidence type="ECO:0000313" key="10">
    <source>
        <dbReference type="Proteomes" id="UP000681162"/>
    </source>
</evidence>
<feature type="domain" description="HAMP" evidence="8">
    <location>
        <begin position="315"/>
        <end position="367"/>
    </location>
</feature>
<comment type="caution">
    <text evidence="9">The sequence shown here is derived from an EMBL/GenBank/DDBJ whole genome shotgun (WGS) entry which is preliminary data.</text>
</comment>
<sequence>MLSMHRLSFRSKLKITFLMVSVVSILITGLFSYRTTASILEDKALKLTQDTVVKSAQIVDERLNQLMLVMMTFMISDSFQSMLKDASTGNDQAYFTHMTNMDNVFSQARIAEPLIQSIYISTPIGEFYPLPMNRNHSTVFTETQLYQQIIKEKRNIWIEGHEDPIFSGSQRVISLVLQPIAEYPVRDVYVVVNIRENGLRKVVGPTAEGGSLRFLLNAGESLVYDEANPLIQQTAATGLTSSLLESAPSGYTTFKLGGNDYLLNYAGLQINDWTVVAIQSKANVLRELRSVKWTILLITAISFIVTLIISGWFTRYLLIPLQGLLLVMKRVEINDLSARFRSRNEDELAQVGFRFNRMLDQIVLLIEEVKLAEASKRSAEIKSLSAQMDPHFLYNTLNTIYWKLNLKRVEESQEMVMSLSRLFQLGLNKGQEMTTLEKEIQHVVQYLKLQSSCYENLFKYEIRIAEPGLLQQPVPRILLQPLVENSILHGFESMESGGCILIESDVDPLSGTWSLRVSDNGCGMEEDTVKLLCSQSMDQGYAIGNLISRLSLGYGDEARLEVASKPGEGTTVSIVFPWKGENPDEF</sequence>
<dbReference type="GO" id="GO:0000155">
    <property type="term" value="F:phosphorelay sensor kinase activity"/>
    <property type="evidence" value="ECO:0007669"/>
    <property type="project" value="InterPro"/>
</dbReference>
<dbReference type="PANTHER" id="PTHR34220">
    <property type="entry name" value="SENSOR HISTIDINE KINASE YPDA"/>
    <property type="match status" value="1"/>
</dbReference>
<accession>A0A920CJ25</accession>
<keyword evidence="3" id="KW-0597">Phosphoprotein</keyword>
<keyword evidence="5 9" id="KW-0418">Kinase</keyword>
<protein>
    <submittedName>
        <fullName evidence="9">Histidine kinase</fullName>
    </submittedName>
</protein>
<dbReference type="InterPro" id="IPR036890">
    <property type="entry name" value="HATPase_C_sf"/>
</dbReference>
<evidence type="ECO:0000256" key="6">
    <source>
        <dbReference type="ARBA" id="ARBA00023136"/>
    </source>
</evidence>
<dbReference type="Gene3D" id="3.30.565.10">
    <property type="entry name" value="Histidine kinase-like ATPase, C-terminal domain"/>
    <property type="match status" value="1"/>
</dbReference>
<keyword evidence="7" id="KW-1133">Transmembrane helix</keyword>
<dbReference type="InterPro" id="IPR003660">
    <property type="entry name" value="HAMP_dom"/>
</dbReference>
<evidence type="ECO:0000256" key="4">
    <source>
        <dbReference type="ARBA" id="ARBA00022679"/>
    </source>
</evidence>
<evidence type="ECO:0000259" key="8">
    <source>
        <dbReference type="PROSITE" id="PS50885"/>
    </source>
</evidence>
<dbReference type="SUPFAM" id="SSF158472">
    <property type="entry name" value="HAMP domain-like"/>
    <property type="match status" value="1"/>
</dbReference>
<dbReference type="InterPro" id="IPR003594">
    <property type="entry name" value="HATPase_dom"/>
</dbReference>
<dbReference type="InterPro" id="IPR010559">
    <property type="entry name" value="Sig_transdc_His_kin_internal"/>
</dbReference>
<comment type="subcellular location">
    <subcellularLocation>
        <location evidence="1">Cell membrane</location>
        <topology evidence="1">Multi-pass membrane protein</topology>
    </subcellularLocation>
</comment>
<reference evidence="9 10" key="1">
    <citation type="submission" date="2021-03" db="EMBL/GenBank/DDBJ databases">
        <title>Antimicrobial resistance genes in bacteria isolated from Japanese honey, and their potential for conferring macrolide and lincosamide resistance in the American foulbrood pathogen Paenibacillus larvae.</title>
        <authorList>
            <person name="Okamoto M."/>
            <person name="Kumagai M."/>
            <person name="Kanamori H."/>
            <person name="Takamatsu D."/>
        </authorList>
    </citation>
    <scope>NUCLEOTIDE SEQUENCE [LARGE SCALE GENOMIC DNA]</scope>
    <source>
        <strain evidence="9 10">J41TS12</strain>
    </source>
</reference>
<evidence type="ECO:0000313" key="9">
    <source>
        <dbReference type="EMBL" id="GIO38934.1"/>
    </source>
</evidence>
<dbReference type="CDD" id="cd06225">
    <property type="entry name" value="HAMP"/>
    <property type="match status" value="1"/>
</dbReference>
<gene>
    <name evidence="9" type="ORF">J41TS12_37950</name>
</gene>
<name>A0A920CJ25_9BACL</name>
<dbReference type="PANTHER" id="PTHR34220:SF7">
    <property type="entry name" value="SENSOR HISTIDINE KINASE YPDA"/>
    <property type="match status" value="1"/>
</dbReference>
<evidence type="ECO:0000256" key="3">
    <source>
        <dbReference type="ARBA" id="ARBA00022553"/>
    </source>
</evidence>
<keyword evidence="2" id="KW-1003">Cell membrane</keyword>
<dbReference type="SMART" id="SM00304">
    <property type="entry name" value="HAMP"/>
    <property type="match status" value="1"/>
</dbReference>
<dbReference type="AlphaFoldDB" id="A0A920CJ25"/>
<dbReference type="Pfam" id="PF02518">
    <property type="entry name" value="HATPase_c"/>
    <property type="match status" value="1"/>
</dbReference>
<dbReference type="SUPFAM" id="SSF55874">
    <property type="entry name" value="ATPase domain of HSP90 chaperone/DNA topoisomerase II/histidine kinase"/>
    <property type="match status" value="1"/>
</dbReference>
<evidence type="ECO:0000256" key="2">
    <source>
        <dbReference type="ARBA" id="ARBA00022475"/>
    </source>
</evidence>
<evidence type="ECO:0000256" key="5">
    <source>
        <dbReference type="ARBA" id="ARBA00022777"/>
    </source>
</evidence>
<keyword evidence="10" id="KW-1185">Reference proteome</keyword>